<feature type="region of interest" description="Disordered" evidence="1">
    <location>
        <begin position="225"/>
        <end position="246"/>
    </location>
</feature>
<feature type="compositionally biased region" description="Pro residues" evidence="1">
    <location>
        <begin position="1"/>
        <end position="13"/>
    </location>
</feature>
<feature type="compositionally biased region" description="Low complexity" evidence="1">
    <location>
        <begin position="41"/>
        <end position="82"/>
    </location>
</feature>
<dbReference type="EMBL" id="CAFBOS010000338">
    <property type="protein sequence ID" value="CAB5027995.1"/>
    <property type="molecule type" value="Genomic_DNA"/>
</dbReference>
<evidence type="ECO:0000313" key="2">
    <source>
        <dbReference type="EMBL" id="CAB5027995.1"/>
    </source>
</evidence>
<feature type="region of interest" description="Disordered" evidence="1">
    <location>
        <begin position="1"/>
        <end position="82"/>
    </location>
</feature>
<proteinExistence type="predicted"/>
<protein>
    <submittedName>
        <fullName evidence="2">Unannotated protein</fullName>
    </submittedName>
</protein>
<evidence type="ECO:0000256" key="1">
    <source>
        <dbReference type="SAM" id="MobiDB-lite"/>
    </source>
</evidence>
<reference evidence="2" key="1">
    <citation type="submission" date="2020-05" db="EMBL/GenBank/DDBJ databases">
        <authorList>
            <person name="Chiriac C."/>
            <person name="Salcher M."/>
            <person name="Ghai R."/>
            <person name="Kavagutti S V."/>
        </authorList>
    </citation>
    <scope>NUCLEOTIDE SEQUENCE</scope>
</reference>
<organism evidence="2">
    <name type="scientific">freshwater metagenome</name>
    <dbReference type="NCBI Taxonomy" id="449393"/>
    <lineage>
        <taxon>unclassified sequences</taxon>
        <taxon>metagenomes</taxon>
        <taxon>ecological metagenomes</taxon>
    </lineage>
</organism>
<dbReference type="AlphaFoldDB" id="A0A6J7RGP0"/>
<name>A0A6J7RGP0_9ZZZZ</name>
<gene>
    <name evidence="2" type="ORF">UFOPK3967_03205</name>
</gene>
<feature type="region of interest" description="Disordered" evidence="1">
    <location>
        <begin position="129"/>
        <end position="150"/>
    </location>
</feature>
<sequence length="246" mass="25598">MLPPVSVPSPPRNRPAASPEAVPELEPPGQCSRSQGFLGRGSPASGSGAPSAYSDSDVLPTITAPRSRSRATASASTPGGATRLGTRLCAVVGPSRAARRSLIPSGIPCSGPRSVPAASSASAVAAALSASSSKRARKQPRSSSILSARANTVRISSTDVSSPARNAAPASTIVVGNEVIAPSSRLIPRREHVCRLEQFGFRDVERCCTRPHRGARRDEQLQLFGRNRDPHSVELGTDDVRGAARR</sequence>
<accession>A0A6J7RGP0</accession>